<dbReference type="Proteomes" id="UP000543556">
    <property type="component" value="Unassembled WGS sequence"/>
</dbReference>
<dbReference type="InterPro" id="IPR053164">
    <property type="entry name" value="IS1016-like_transposase"/>
</dbReference>
<reference evidence="2 3" key="1">
    <citation type="submission" date="2020-02" db="EMBL/GenBank/DDBJ databases">
        <title>Genome sequence of strain AETb3-4.</title>
        <authorList>
            <person name="Gao J."/>
            <person name="Zhang X."/>
        </authorList>
    </citation>
    <scope>NUCLEOTIDE SEQUENCE [LARGE SCALE GENOMIC DNA]</scope>
    <source>
        <strain evidence="2 3">AETb3-4</strain>
    </source>
</reference>
<dbReference type="Pfam" id="PF12762">
    <property type="entry name" value="DDE_Tnp_IS1595"/>
    <property type="match status" value="1"/>
</dbReference>
<dbReference type="InterPro" id="IPR024445">
    <property type="entry name" value="Tnp_ISXO2-like"/>
</dbReference>
<evidence type="ECO:0000313" key="2">
    <source>
        <dbReference type="EMBL" id="NVM96107.1"/>
    </source>
</evidence>
<dbReference type="SMART" id="SM01126">
    <property type="entry name" value="DDE_Tnp_IS1595"/>
    <property type="match status" value="1"/>
</dbReference>
<organism evidence="2 3">
    <name type="scientific">Arthrobacter wenxiniae</name>
    <dbReference type="NCBI Taxonomy" id="2713570"/>
    <lineage>
        <taxon>Bacteria</taxon>
        <taxon>Bacillati</taxon>
        <taxon>Actinomycetota</taxon>
        <taxon>Actinomycetes</taxon>
        <taxon>Micrococcales</taxon>
        <taxon>Micrococcaceae</taxon>
        <taxon>Arthrobacter</taxon>
    </lineage>
</organism>
<evidence type="ECO:0000259" key="1">
    <source>
        <dbReference type="SMART" id="SM01126"/>
    </source>
</evidence>
<dbReference type="AlphaFoldDB" id="A0A7Y7IIK0"/>
<name>A0A7Y7IIK0_9MICC</name>
<dbReference type="PANTHER" id="PTHR47163:SF2">
    <property type="entry name" value="SI:DKEY-17M8.2"/>
    <property type="match status" value="1"/>
</dbReference>
<gene>
    <name evidence="2" type="ORF">G6034_14585</name>
</gene>
<dbReference type="EMBL" id="JAAMFM010000024">
    <property type="protein sequence ID" value="NVM96107.1"/>
    <property type="molecule type" value="Genomic_DNA"/>
</dbReference>
<dbReference type="RefSeq" id="WP_176635826.1">
    <property type="nucleotide sequence ID" value="NZ_JAAMFM010000024.1"/>
</dbReference>
<comment type="caution">
    <text evidence="2">The sequence shown here is derived from an EMBL/GenBank/DDBJ whole genome shotgun (WGS) entry which is preliminary data.</text>
</comment>
<dbReference type="PANTHER" id="PTHR47163">
    <property type="entry name" value="DDE_TNP_IS1595 DOMAIN-CONTAINING PROTEIN"/>
    <property type="match status" value="1"/>
</dbReference>
<protein>
    <submittedName>
        <fullName evidence="2">IS1595 family transposase</fullName>
    </submittedName>
</protein>
<keyword evidence="3" id="KW-1185">Reference proteome</keyword>
<dbReference type="NCBIfam" id="NF033547">
    <property type="entry name" value="transpos_IS1595"/>
    <property type="match status" value="1"/>
</dbReference>
<feature type="domain" description="ISXO2-like transposase" evidence="1">
    <location>
        <begin position="131"/>
        <end position="278"/>
    </location>
</feature>
<evidence type="ECO:0000313" key="3">
    <source>
        <dbReference type="Proteomes" id="UP000543556"/>
    </source>
</evidence>
<sequence>MPRPDFPKTILEFQARFGDEQACLDYLLVCRWPEGFVCPRCQGRKAWPVTTRALWECADCHRQTSLTAGTVLHKTHLPLQTWFWAAYLMTTSTPGISAVQLQRQLGLSRYESAWTMLHKLRRAMVNPERTLLTGEVEVDECEVGGVEKGRSGGRSRIAKAAHVVVAVEVRGQGSGRIRMHVIPDASGPTLYNFVHETVAPGAVVHTDGWGPYVLLAKKGYDHRPRSQRAAKRTGNTEPVMPRVHRAISDFKSWLRGTHRAVSKEHLQVYLDEFVFRYNRRRSPMSAFQSLLGLESHHEPTTFREIVAQGPGTTRAT</sequence>
<accession>A0A7Y7IIK0</accession>
<dbReference type="InterPro" id="IPR024442">
    <property type="entry name" value="Transposase_Zn_ribbon"/>
</dbReference>
<dbReference type="Pfam" id="PF12760">
    <property type="entry name" value="Zn_ribbon_IS1595"/>
    <property type="match status" value="1"/>
</dbReference>
<proteinExistence type="predicted"/>